<accession>X1V8B1</accession>
<dbReference type="EMBL" id="BARW01017369">
    <property type="protein sequence ID" value="GAJ01440.1"/>
    <property type="molecule type" value="Genomic_DNA"/>
</dbReference>
<evidence type="ECO:0000313" key="2">
    <source>
        <dbReference type="EMBL" id="GAJ01440.1"/>
    </source>
</evidence>
<keyword evidence="1" id="KW-1133">Transmembrane helix</keyword>
<proteinExistence type="predicted"/>
<keyword evidence="1" id="KW-0812">Transmembrane</keyword>
<dbReference type="AlphaFoldDB" id="X1V8B1"/>
<protein>
    <submittedName>
        <fullName evidence="2">Uncharacterized protein</fullName>
    </submittedName>
</protein>
<reference evidence="2" key="1">
    <citation type="journal article" date="2014" name="Front. Microbiol.">
        <title>High frequency of phylogenetically diverse reductive dehalogenase-homologous genes in deep subseafloor sedimentary metagenomes.</title>
        <authorList>
            <person name="Kawai M."/>
            <person name="Futagami T."/>
            <person name="Toyoda A."/>
            <person name="Takaki Y."/>
            <person name="Nishi S."/>
            <person name="Hori S."/>
            <person name="Arai W."/>
            <person name="Tsubouchi T."/>
            <person name="Morono Y."/>
            <person name="Uchiyama I."/>
            <person name="Ito T."/>
            <person name="Fujiyama A."/>
            <person name="Inagaki F."/>
            <person name="Takami H."/>
        </authorList>
    </citation>
    <scope>NUCLEOTIDE SEQUENCE</scope>
    <source>
        <strain evidence="2">Expedition CK06-06</strain>
    </source>
</reference>
<gene>
    <name evidence="2" type="ORF">S12H4_30026</name>
</gene>
<organism evidence="2">
    <name type="scientific">marine sediment metagenome</name>
    <dbReference type="NCBI Taxonomy" id="412755"/>
    <lineage>
        <taxon>unclassified sequences</taxon>
        <taxon>metagenomes</taxon>
        <taxon>ecological metagenomes</taxon>
    </lineage>
</organism>
<comment type="caution">
    <text evidence="2">The sequence shown here is derived from an EMBL/GenBank/DDBJ whole genome shotgun (WGS) entry which is preliminary data.</text>
</comment>
<evidence type="ECO:0000256" key="1">
    <source>
        <dbReference type="SAM" id="Phobius"/>
    </source>
</evidence>
<sequence>MKLTTYAGLGFITAILFYNKFDYASLGVGIFAVCLILIEVIGRLSKPQHL</sequence>
<keyword evidence="1" id="KW-0472">Membrane</keyword>
<name>X1V8B1_9ZZZZ</name>
<feature type="transmembrane region" description="Helical" evidence="1">
    <location>
        <begin position="23"/>
        <end position="42"/>
    </location>
</feature>